<name>A0A7C4RSI0_9BACT</name>
<gene>
    <name evidence="2" type="ORF">ENS29_01935</name>
</gene>
<keyword evidence="1" id="KW-0472">Membrane</keyword>
<keyword evidence="1" id="KW-1133">Transmembrane helix</keyword>
<comment type="caution">
    <text evidence="2">The sequence shown here is derived from an EMBL/GenBank/DDBJ whole genome shotgun (WGS) entry which is preliminary data.</text>
</comment>
<accession>A0A7C4RSI0</accession>
<proteinExistence type="predicted"/>
<dbReference type="EMBL" id="DSUH01000043">
    <property type="protein sequence ID" value="HGU31598.1"/>
    <property type="molecule type" value="Genomic_DNA"/>
</dbReference>
<sequence length="148" mass="17646">MLFLFHPVSGTAADPAFTQEDRDRLIRLEVTLNAFMREVDKRFEQIDKRFEQIDKRFEQVDKRFEQVEKRFEQLMTFLWMLVGIFTTLTAVNIGFAYWDRRTYVRRTKEETIQAIEREGKLVHLIQALRQVAQEDAKLASVLRSFGLL</sequence>
<evidence type="ECO:0000256" key="1">
    <source>
        <dbReference type="SAM" id="Phobius"/>
    </source>
</evidence>
<protein>
    <submittedName>
        <fullName evidence="2">Uncharacterized protein</fullName>
    </submittedName>
</protein>
<feature type="transmembrane region" description="Helical" evidence="1">
    <location>
        <begin position="77"/>
        <end position="98"/>
    </location>
</feature>
<dbReference type="SUPFAM" id="SSF58064">
    <property type="entry name" value="Influenza hemagglutinin (stalk)"/>
    <property type="match status" value="1"/>
</dbReference>
<dbReference type="Gene3D" id="3.90.20.10">
    <property type="match status" value="1"/>
</dbReference>
<organism evidence="2">
    <name type="scientific">Desulfatirhabdium butyrativorans</name>
    <dbReference type="NCBI Taxonomy" id="340467"/>
    <lineage>
        <taxon>Bacteria</taxon>
        <taxon>Pseudomonadati</taxon>
        <taxon>Thermodesulfobacteriota</taxon>
        <taxon>Desulfobacteria</taxon>
        <taxon>Desulfobacterales</taxon>
        <taxon>Desulfatirhabdiaceae</taxon>
        <taxon>Desulfatirhabdium</taxon>
    </lineage>
</organism>
<evidence type="ECO:0000313" key="2">
    <source>
        <dbReference type="EMBL" id="HGU31598.1"/>
    </source>
</evidence>
<dbReference type="AlphaFoldDB" id="A0A7C4RSI0"/>
<keyword evidence="1" id="KW-0812">Transmembrane</keyword>
<reference evidence="2" key="1">
    <citation type="journal article" date="2020" name="mSystems">
        <title>Genome- and Community-Level Interaction Insights into Carbon Utilization and Element Cycling Functions of Hydrothermarchaeota in Hydrothermal Sediment.</title>
        <authorList>
            <person name="Zhou Z."/>
            <person name="Liu Y."/>
            <person name="Xu W."/>
            <person name="Pan J."/>
            <person name="Luo Z.H."/>
            <person name="Li M."/>
        </authorList>
    </citation>
    <scope>NUCLEOTIDE SEQUENCE [LARGE SCALE GENOMIC DNA]</scope>
    <source>
        <strain evidence="2">SpSt-477</strain>
    </source>
</reference>